<dbReference type="OrthoDB" id="3176171at2759"/>
<evidence type="ECO:0000313" key="8">
    <source>
        <dbReference type="Proteomes" id="UP000677803"/>
    </source>
</evidence>
<protein>
    <submittedName>
        <fullName evidence="7">(Atlantic silverside) hypothetical protein</fullName>
    </submittedName>
</protein>
<evidence type="ECO:0000256" key="3">
    <source>
        <dbReference type="ARBA" id="ARBA00022840"/>
    </source>
</evidence>
<name>A0A8S4BCL0_9TELE</name>
<reference evidence="7" key="1">
    <citation type="submission" date="2021-05" db="EMBL/GenBank/DDBJ databases">
        <authorList>
            <person name="Tigano A."/>
        </authorList>
    </citation>
    <scope>NUCLEOTIDE SEQUENCE</scope>
</reference>
<dbReference type="Pfam" id="PF00225">
    <property type="entry name" value="Kinesin"/>
    <property type="match status" value="1"/>
</dbReference>
<comment type="subcellular location">
    <subcellularLocation>
        <location evidence="1">Cytoplasm</location>
        <location evidence="1">Cytoskeleton</location>
    </subcellularLocation>
</comment>
<dbReference type="SUPFAM" id="SSF52540">
    <property type="entry name" value="P-loop containing nucleoside triphosphate hydrolases"/>
    <property type="match status" value="1"/>
</dbReference>
<keyword evidence="3" id="KW-0067">ATP-binding</keyword>
<dbReference type="InterPro" id="IPR027417">
    <property type="entry name" value="P-loop_NTPase"/>
</dbReference>
<dbReference type="GO" id="GO:0007018">
    <property type="term" value="P:microtubule-based movement"/>
    <property type="evidence" value="ECO:0007669"/>
    <property type="project" value="InterPro"/>
</dbReference>
<evidence type="ECO:0000256" key="1">
    <source>
        <dbReference type="ARBA" id="ARBA00004245"/>
    </source>
</evidence>
<evidence type="ECO:0000256" key="4">
    <source>
        <dbReference type="ARBA" id="ARBA00023212"/>
    </source>
</evidence>
<feature type="domain" description="Kinesin motor" evidence="6">
    <location>
        <begin position="1"/>
        <end position="78"/>
    </location>
</feature>
<dbReference type="InterPro" id="IPR027640">
    <property type="entry name" value="Kinesin-like_fam"/>
</dbReference>
<proteinExistence type="inferred from homology"/>
<dbReference type="PANTHER" id="PTHR47969">
    <property type="entry name" value="CHROMOSOME-ASSOCIATED KINESIN KIF4A-RELATED"/>
    <property type="match status" value="1"/>
</dbReference>
<dbReference type="Proteomes" id="UP000677803">
    <property type="component" value="Unassembled WGS sequence"/>
</dbReference>
<keyword evidence="2" id="KW-0547">Nucleotide-binding</keyword>
<dbReference type="AlphaFoldDB" id="A0A8S4BCL0"/>
<gene>
    <name evidence="7" type="ORF">MMEN_LOCUS11515</name>
</gene>
<dbReference type="GO" id="GO:0008017">
    <property type="term" value="F:microtubule binding"/>
    <property type="evidence" value="ECO:0007669"/>
    <property type="project" value="InterPro"/>
</dbReference>
<dbReference type="PROSITE" id="PS50067">
    <property type="entry name" value="KINESIN_MOTOR_2"/>
    <property type="match status" value="1"/>
</dbReference>
<keyword evidence="4" id="KW-0206">Cytoskeleton</keyword>
<dbReference type="GO" id="GO:0005524">
    <property type="term" value="F:ATP binding"/>
    <property type="evidence" value="ECO:0007669"/>
    <property type="project" value="UniProtKB-KW"/>
</dbReference>
<dbReference type="InterPro" id="IPR036961">
    <property type="entry name" value="Kinesin_motor_dom_sf"/>
</dbReference>
<dbReference type="InterPro" id="IPR001752">
    <property type="entry name" value="Kinesin_motor_dom"/>
</dbReference>
<dbReference type="SMART" id="SM00129">
    <property type="entry name" value="KISc"/>
    <property type="match status" value="1"/>
</dbReference>
<evidence type="ECO:0000256" key="5">
    <source>
        <dbReference type="PROSITE-ProRule" id="PRU00283"/>
    </source>
</evidence>
<dbReference type="GO" id="GO:0005875">
    <property type="term" value="C:microtubule associated complex"/>
    <property type="evidence" value="ECO:0007669"/>
    <property type="project" value="TreeGrafter"/>
</dbReference>
<dbReference type="GO" id="GO:0007052">
    <property type="term" value="P:mitotic spindle organization"/>
    <property type="evidence" value="ECO:0007669"/>
    <property type="project" value="TreeGrafter"/>
</dbReference>
<keyword evidence="8" id="KW-1185">Reference proteome</keyword>
<keyword evidence="4" id="KW-0963">Cytoplasm</keyword>
<dbReference type="EMBL" id="CAJRST010011113">
    <property type="protein sequence ID" value="CAG5927714.1"/>
    <property type="molecule type" value="Genomic_DNA"/>
</dbReference>
<organism evidence="7 8">
    <name type="scientific">Menidia menidia</name>
    <name type="common">Atlantic silverside</name>
    <dbReference type="NCBI Taxonomy" id="238744"/>
    <lineage>
        <taxon>Eukaryota</taxon>
        <taxon>Metazoa</taxon>
        <taxon>Chordata</taxon>
        <taxon>Craniata</taxon>
        <taxon>Vertebrata</taxon>
        <taxon>Euteleostomi</taxon>
        <taxon>Actinopterygii</taxon>
        <taxon>Neopterygii</taxon>
        <taxon>Teleostei</taxon>
        <taxon>Neoteleostei</taxon>
        <taxon>Acanthomorphata</taxon>
        <taxon>Ovalentaria</taxon>
        <taxon>Atherinomorphae</taxon>
        <taxon>Atheriniformes</taxon>
        <taxon>Atherinopsidae</taxon>
        <taxon>Menidiinae</taxon>
        <taxon>Menidia</taxon>
    </lineage>
</organism>
<dbReference type="Gene3D" id="3.40.850.10">
    <property type="entry name" value="Kinesin motor domain"/>
    <property type="match status" value="1"/>
</dbReference>
<comment type="caution">
    <text evidence="5">Lacks conserved residue(s) required for the propagation of feature annotation.</text>
</comment>
<sequence>MALRIRPQLARERMEGCHVCTSVTPGEPQVFLGKDKAFTFDHVFDVDASQETVYRLCTERLVEGCLEGYNATVFAYGQVQHYLSPLTTLEGLGVGNWAVILNSGGGLSLLVGGFPAVLDAAEQMLNGPRDDAQLPRLLAQVQAASLPQGHAHGALIRATAHAAGKSTRIYRPPPASGGRERGPLSGVPGVTCPGFRGSRVRGSGGHLSSGMAAACECL</sequence>
<evidence type="ECO:0000256" key="2">
    <source>
        <dbReference type="ARBA" id="ARBA00022741"/>
    </source>
</evidence>
<comment type="caution">
    <text evidence="7">The sequence shown here is derived from an EMBL/GenBank/DDBJ whole genome shotgun (WGS) entry which is preliminary data.</text>
</comment>
<accession>A0A8S4BCL0</accession>
<dbReference type="GO" id="GO:0003777">
    <property type="term" value="F:microtubule motor activity"/>
    <property type="evidence" value="ECO:0007669"/>
    <property type="project" value="InterPro"/>
</dbReference>
<dbReference type="PANTHER" id="PTHR47969:SF31">
    <property type="entry name" value="KINESIN FAMILY MEMBER 21A"/>
    <property type="match status" value="1"/>
</dbReference>
<evidence type="ECO:0000259" key="6">
    <source>
        <dbReference type="PROSITE" id="PS50067"/>
    </source>
</evidence>
<dbReference type="GO" id="GO:0051231">
    <property type="term" value="P:spindle elongation"/>
    <property type="evidence" value="ECO:0007669"/>
    <property type="project" value="TreeGrafter"/>
</dbReference>
<comment type="similarity">
    <text evidence="5">Belongs to the TRAFAC class myosin-kinesin ATPase superfamily. Kinesin family.</text>
</comment>
<evidence type="ECO:0000313" key="7">
    <source>
        <dbReference type="EMBL" id="CAG5927714.1"/>
    </source>
</evidence>